<sequence length="119" mass="13170">MFPIWCAEQAETDAGQQGQELALNRSSAFVARSAVRAFLSGGGEEDRENNIGTHGFLWSGSGLVLPRRPHRADGTSPRHVNDSSQWHARLRRTRGPQSLLSRLGDQVTFDSDNLVTQRL</sequence>
<organism evidence="1 2">
    <name type="scientific">Propionibacterium freudenreichii subsp. shermanii (strain ATCC 9614 / DSM 4902 / CIP 103027 / NCIMB 8099 / CIRM-BIA1)</name>
    <dbReference type="NCBI Taxonomy" id="754252"/>
    <lineage>
        <taxon>Bacteria</taxon>
        <taxon>Bacillati</taxon>
        <taxon>Actinomycetota</taxon>
        <taxon>Actinomycetes</taxon>
        <taxon>Propionibacteriales</taxon>
        <taxon>Propionibacteriaceae</taxon>
        <taxon>Propionibacterium</taxon>
    </lineage>
</organism>
<dbReference type="HOGENOM" id="CLU_2059287_0_0_11"/>
<reference evidence="1 2" key="1">
    <citation type="journal article" date="2010" name="PLoS ONE">
        <title>The complete genome of Propionibacterium freudenreichii CIRM-BIA1, a hardy actinobacterium with food and probiotic applications.</title>
        <authorList>
            <person name="Falentin H."/>
            <person name="Deutsch S.M."/>
            <person name="Jan G."/>
            <person name="Loux V."/>
            <person name="Thierry A."/>
            <person name="Parayre S."/>
            <person name="Maillard M.B."/>
            <person name="Dherbecourt J."/>
            <person name="Cousin F.J."/>
            <person name="Jardin J."/>
            <person name="Siguier P."/>
            <person name="Couloux A."/>
            <person name="Barbe V."/>
            <person name="Vacherie B."/>
            <person name="Wincker P."/>
            <person name="Gibrat J.F."/>
            <person name="Gaillardin C."/>
            <person name="Lortal S."/>
        </authorList>
    </citation>
    <scope>NUCLEOTIDE SEQUENCE [LARGE SCALE GENOMIC DNA]</scope>
    <source>
        <strain evidence="2">ATCC 9614 / DSM 4902 / CIP 103027 / NCIMB 8099 / CIRM-BIA1</strain>
    </source>
</reference>
<name>D7GF85_PROFC</name>
<dbReference type="STRING" id="754252.PFREUD_16850"/>
<evidence type="ECO:0000313" key="2">
    <source>
        <dbReference type="Proteomes" id="UP000000936"/>
    </source>
</evidence>
<accession>D7GF85</accession>
<dbReference type="Proteomes" id="UP000000936">
    <property type="component" value="Chromosome"/>
</dbReference>
<dbReference type="EMBL" id="FN806773">
    <property type="protein sequence ID" value="CBL57196.1"/>
    <property type="molecule type" value="Genomic_DNA"/>
</dbReference>
<proteinExistence type="predicted"/>
<dbReference type="AlphaFoldDB" id="D7GF85"/>
<keyword evidence="2" id="KW-1185">Reference proteome</keyword>
<protein>
    <submittedName>
        <fullName evidence="1">Uncharacterized protein</fullName>
    </submittedName>
</protein>
<gene>
    <name evidence="1" type="ordered locus">PFREUD_16850</name>
</gene>
<dbReference type="KEGG" id="pfr:PFREUD_16850"/>
<evidence type="ECO:0000313" key="1">
    <source>
        <dbReference type="EMBL" id="CBL57196.1"/>
    </source>
</evidence>